<dbReference type="AlphaFoldDB" id="A0A0E3N8Q7"/>
<dbReference type="STRING" id="523844.MSTHT_1012"/>
<dbReference type="PATRIC" id="fig|523844.20.peg.1293"/>
<dbReference type="Proteomes" id="UP000066529">
    <property type="component" value="Chromosome"/>
</dbReference>
<dbReference type="Gene3D" id="3.30.870.10">
    <property type="entry name" value="Endonuclease Chain A"/>
    <property type="match status" value="1"/>
</dbReference>
<dbReference type="RefSeq" id="WP_231588206.1">
    <property type="nucleotide sequence ID" value="NZ_CP009501.1"/>
</dbReference>
<sequence length="87" mass="9764">MSIIASLLPEVLRAIDRGVKIRLLVSHRFTPLSSLLSMQGEENFGMFKKGVDIRFTKNLNSCFGIIDESAVVLSQLHPTIVTVFFRL</sequence>
<name>A0A0E3N8Q7_METTT</name>
<evidence type="ECO:0000313" key="2">
    <source>
        <dbReference type="Proteomes" id="UP000066529"/>
    </source>
</evidence>
<dbReference type="KEGG" id="mthr:MSTHT_1012"/>
<organism evidence="1 2">
    <name type="scientific">Methanosarcina thermophila (strain ATCC 43570 / DSM 1825 / OCM 12 / VKM B-1830 / TM-1)</name>
    <dbReference type="NCBI Taxonomy" id="523844"/>
    <lineage>
        <taxon>Archaea</taxon>
        <taxon>Methanobacteriati</taxon>
        <taxon>Methanobacteriota</taxon>
        <taxon>Stenosarchaea group</taxon>
        <taxon>Methanomicrobia</taxon>
        <taxon>Methanosarcinales</taxon>
        <taxon>Methanosarcinaceae</taxon>
        <taxon>Methanosarcina</taxon>
    </lineage>
</organism>
<proteinExistence type="predicted"/>
<dbReference type="HOGENOM" id="CLU_2476082_0_0_2"/>
<dbReference type="GeneID" id="75279318"/>
<reference evidence="1 2" key="1">
    <citation type="submission" date="2014-07" db="EMBL/GenBank/DDBJ databases">
        <title>Methanogenic archaea and the global carbon cycle.</title>
        <authorList>
            <person name="Henriksen J.R."/>
            <person name="Luke J."/>
            <person name="Reinhart S."/>
            <person name="Benedict M.N."/>
            <person name="Youngblut N.D."/>
            <person name="Metcalf M.E."/>
            <person name="Whitaker R.J."/>
            <person name="Metcalf W.W."/>
        </authorList>
    </citation>
    <scope>NUCLEOTIDE SEQUENCE [LARGE SCALE GENOMIC DNA]</scope>
    <source>
        <strain evidence="2">ATCC 43570 / DSM 1825 / OCM 12 / VKM B-1830 / TM-1</strain>
    </source>
</reference>
<protein>
    <submittedName>
        <fullName evidence="1">Transcriptional regulator, TrmB family</fullName>
    </submittedName>
</protein>
<dbReference type="EMBL" id="CP009501">
    <property type="protein sequence ID" value="AKB12770.1"/>
    <property type="molecule type" value="Genomic_DNA"/>
</dbReference>
<accession>A0A0E3N8Q7</accession>
<evidence type="ECO:0000313" key="1">
    <source>
        <dbReference type="EMBL" id="AKB12770.1"/>
    </source>
</evidence>
<gene>
    <name evidence="1" type="ORF">MSTHT_1012</name>
</gene>